<accession>A0A371H8H2</accession>
<protein>
    <submittedName>
        <fullName evidence="2">Uncharacterized protein</fullName>
    </submittedName>
</protein>
<dbReference type="AlphaFoldDB" id="A0A371H8H2"/>
<feature type="non-terminal residue" evidence="2">
    <location>
        <position position="1"/>
    </location>
</feature>
<keyword evidence="3" id="KW-1185">Reference proteome</keyword>
<dbReference type="Proteomes" id="UP000257109">
    <property type="component" value="Unassembled WGS sequence"/>
</dbReference>
<comment type="caution">
    <text evidence="2">The sequence shown here is derived from an EMBL/GenBank/DDBJ whole genome shotgun (WGS) entry which is preliminary data.</text>
</comment>
<organism evidence="2 3">
    <name type="scientific">Mucuna pruriens</name>
    <name type="common">Velvet bean</name>
    <name type="synonym">Dolichos pruriens</name>
    <dbReference type="NCBI Taxonomy" id="157652"/>
    <lineage>
        <taxon>Eukaryota</taxon>
        <taxon>Viridiplantae</taxon>
        <taxon>Streptophyta</taxon>
        <taxon>Embryophyta</taxon>
        <taxon>Tracheophyta</taxon>
        <taxon>Spermatophyta</taxon>
        <taxon>Magnoliopsida</taxon>
        <taxon>eudicotyledons</taxon>
        <taxon>Gunneridae</taxon>
        <taxon>Pentapetalae</taxon>
        <taxon>rosids</taxon>
        <taxon>fabids</taxon>
        <taxon>Fabales</taxon>
        <taxon>Fabaceae</taxon>
        <taxon>Papilionoideae</taxon>
        <taxon>50 kb inversion clade</taxon>
        <taxon>NPAAA clade</taxon>
        <taxon>indigoferoid/millettioid clade</taxon>
        <taxon>Phaseoleae</taxon>
        <taxon>Mucuna</taxon>
    </lineage>
</organism>
<feature type="coiled-coil region" evidence="1">
    <location>
        <begin position="22"/>
        <end position="49"/>
    </location>
</feature>
<keyword evidence="1" id="KW-0175">Coiled coil</keyword>
<sequence length="98" mass="11032">MSATVEVLMGELTKLREKVMPRKSKEESNEEHVGEIKEARKEIMAVQRDTSMSEATRRNSVCNGTVVIVQINYVPIGWSSAWFLVAINAPNWVDSLPI</sequence>
<dbReference type="EMBL" id="QJKJ01003331">
    <property type="protein sequence ID" value="RDX98963.1"/>
    <property type="molecule type" value="Genomic_DNA"/>
</dbReference>
<evidence type="ECO:0000313" key="2">
    <source>
        <dbReference type="EMBL" id="RDX98963.1"/>
    </source>
</evidence>
<reference evidence="2" key="1">
    <citation type="submission" date="2018-05" db="EMBL/GenBank/DDBJ databases">
        <title>Draft genome of Mucuna pruriens seed.</title>
        <authorList>
            <person name="Nnadi N.E."/>
            <person name="Vos R."/>
            <person name="Hasami M.H."/>
            <person name="Devisetty U.K."/>
            <person name="Aguiy J.C."/>
        </authorList>
    </citation>
    <scope>NUCLEOTIDE SEQUENCE [LARGE SCALE GENOMIC DNA]</scope>
    <source>
        <strain evidence="2">JCA_2017</strain>
    </source>
</reference>
<name>A0A371H8H2_MUCPR</name>
<evidence type="ECO:0000313" key="3">
    <source>
        <dbReference type="Proteomes" id="UP000257109"/>
    </source>
</evidence>
<evidence type="ECO:0000256" key="1">
    <source>
        <dbReference type="SAM" id="Coils"/>
    </source>
</evidence>
<dbReference type="OrthoDB" id="683342at2759"/>
<gene>
    <name evidence="2" type="ORF">CR513_18040</name>
</gene>
<proteinExistence type="predicted"/>